<protein>
    <submittedName>
        <fullName evidence="2">Cysteine desulfurase-like protein</fullName>
    </submittedName>
</protein>
<dbReference type="NCBIfam" id="TIGR01976">
    <property type="entry name" value="am_tr_V_VC1184"/>
    <property type="match status" value="1"/>
</dbReference>
<dbReference type="InterPro" id="IPR015421">
    <property type="entry name" value="PyrdxlP-dep_Trfase_major"/>
</dbReference>
<dbReference type="Proteomes" id="UP001281656">
    <property type="component" value="Unassembled WGS sequence"/>
</dbReference>
<reference evidence="2 3" key="1">
    <citation type="submission" date="2023-04" db="EMBL/GenBank/DDBJ databases">
        <title>Clostridium tannerae sp. nov., isolated from the fecal material of an alpaca.</title>
        <authorList>
            <person name="Miller S."/>
            <person name="Hendry M."/>
            <person name="King J."/>
            <person name="Sankaranarayanan K."/>
            <person name="Lawson P.A."/>
        </authorList>
    </citation>
    <scope>NUCLEOTIDE SEQUENCE [LARGE SCALE GENOMIC DNA]</scope>
    <source>
        <strain evidence="2 3">A1-XYC3</strain>
    </source>
</reference>
<comment type="caution">
    <text evidence="2">The sequence shown here is derived from an EMBL/GenBank/DDBJ whole genome shotgun (WGS) entry which is preliminary data.</text>
</comment>
<dbReference type="EMBL" id="JARUJP010000006">
    <property type="protein sequence ID" value="MDW8800970.1"/>
    <property type="molecule type" value="Genomic_DNA"/>
</dbReference>
<evidence type="ECO:0000313" key="3">
    <source>
        <dbReference type="Proteomes" id="UP001281656"/>
    </source>
</evidence>
<dbReference type="InterPro" id="IPR011340">
    <property type="entry name" value="Cys_dSase-rel"/>
</dbReference>
<evidence type="ECO:0000259" key="1">
    <source>
        <dbReference type="Pfam" id="PF00266"/>
    </source>
</evidence>
<dbReference type="InterPro" id="IPR000192">
    <property type="entry name" value="Aminotrans_V_dom"/>
</dbReference>
<dbReference type="InterPro" id="IPR015424">
    <property type="entry name" value="PyrdxlP-dep_Trfase"/>
</dbReference>
<dbReference type="Pfam" id="PF00266">
    <property type="entry name" value="Aminotran_5"/>
    <property type="match status" value="1"/>
</dbReference>
<evidence type="ECO:0000313" key="2">
    <source>
        <dbReference type="EMBL" id="MDW8800970.1"/>
    </source>
</evidence>
<organism evidence="2 3">
    <name type="scientific">Clostridium tanneri</name>
    <dbReference type="NCBI Taxonomy" id="3037988"/>
    <lineage>
        <taxon>Bacteria</taxon>
        <taxon>Bacillati</taxon>
        <taxon>Bacillota</taxon>
        <taxon>Clostridia</taxon>
        <taxon>Eubacteriales</taxon>
        <taxon>Clostridiaceae</taxon>
        <taxon>Clostridium</taxon>
    </lineage>
</organism>
<proteinExistence type="predicted"/>
<feature type="domain" description="Aminotransferase class V" evidence="1">
    <location>
        <begin position="31"/>
        <end position="404"/>
    </location>
</feature>
<dbReference type="RefSeq" id="WP_318797634.1">
    <property type="nucleotide sequence ID" value="NZ_JARUJP010000006.1"/>
</dbReference>
<dbReference type="Gene3D" id="3.40.640.10">
    <property type="entry name" value="Type I PLP-dependent aspartate aminotransferase-like (Major domain)"/>
    <property type="match status" value="1"/>
</dbReference>
<keyword evidence="3" id="KW-1185">Reference proteome</keyword>
<gene>
    <name evidence="2" type="ORF">P8V03_07360</name>
</gene>
<name>A0ABU4JS62_9CLOT</name>
<dbReference type="PANTHER" id="PTHR43586:SF21">
    <property type="entry name" value="PYRIDOXAL PHOSPHATE (PLP)-DEPENDENT ASPARTATE AMINOTRANSFERASE SUPERFAMILY"/>
    <property type="match status" value="1"/>
</dbReference>
<dbReference type="PANTHER" id="PTHR43586">
    <property type="entry name" value="CYSTEINE DESULFURASE"/>
    <property type="match status" value="1"/>
</dbReference>
<dbReference type="Gene3D" id="3.90.1150.10">
    <property type="entry name" value="Aspartate Aminotransferase, domain 1"/>
    <property type="match status" value="1"/>
</dbReference>
<accession>A0ABU4JS62</accession>
<sequence>MLVSHSYTFPVSEIRKQFPALRRIYNGKLAVYLDGPGGSQVVDTSIQAISNYMSSGSANLHGQFPTSRETEELIREAKEAIADMFGAKSKEVAFGANATSLEFSISRALGRNWRKGDEIVLCESDHRANVDPWLAIAKEKGMIVNWLKVNKDTLTLDFTTLGSIITDKTRLIAIGLASNAVGTINEVQIVSSRARAVNAIVVVDAVHAAPHFSINRDELGADILLCSAYKFFGPHIGIAVIKENLFKSLNSYKLEPAPSYIPDKLETGTQSHEGIAGIKPAIEFIASLGTGETRREKIISGFKKIEDYENRLASKIRKRLSKLERVTLYQAPEWAGKTPTIAFTIDGMSSKEVCRIMSEEYSIFAGDGHFYATTLAEKLNVNKTEGWIRVGIAPYNSEEEVDLFINAVRTLVSQLQ</sequence>
<dbReference type="SUPFAM" id="SSF53383">
    <property type="entry name" value="PLP-dependent transferases"/>
    <property type="match status" value="1"/>
</dbReference>
<dbReference type="InterPro" id="IPR015422">
    <property type="entry name" value="PyrdxlP-dep_Trfase_small"/>
</dbReference>